<dbReference type="InterPro" id="IPR029058">
    <property type="entry name" value="AB_hydrolase_fold"/>
</dbReference>
<dbReference type="Pfam" id="PF02566">
    <property type="entry name" value="OsmC"/>
    <property type="match status" value="1"/>
</dbReference>
<dbReference type="SUPFAM" id="SSF53474">
    <property type="entry name" value="alpha/beta-Hydrolases"/>
    <property type="match status" value="1"/>
</dbReference>
<sequence length="410" mass="44006">MTAITQKLTFKGHSGADLAARLDLPNGPIRAYALFAHCFTCSKDLLAARRIAAELARAGIAVLRFDFTGLGSSEGEFASTNFSTNLEDLLSATAFLEEHYEAPSVLIGHSLGGAAVLAIAGRLPSVKAVATIGAPSDTAHVLKNLGTSLEDIQQDGEAEVSLGGRAFRVKTQFVEDVRSHRVLDAVAGMRKPLLILHAPLDEIVGIDNATQIFLAAKHPKSYISLDRGDHLLTGAEDAAFAASAIVGWLSRYLPGDEAQGAVSIEHVRVMETGQGTFQNAVQAGRHRLFADEPESFGGLDTGPSPYDFLSIALGACTTMTLRLYADRKKLDLGRISVDVSHKKIHARDCEDCSQAAKAQGRIDRFERVIDVEKPTTPEIRDKLVEIAGKCPVHRTLESLVHVHTAVRSDA</sequence>
<dbReference type="Gene3D" id="3.30.300.20">
    <property type="match status" value="1"/>
</dbReference>
<evidence type="ECO:0000259" key="1">
    <source>
        <dbReference type="Pfam" id="PF12146"/>
    </source>
</evidence>
<dbReference type="GO" id="GO:0016787">
    <property type="term" value="F:hydrolase activity"/>
    <property type="evidence" value="ECO:0007669"/>
    <property type="project" value="UniProtKB-KW"/>
</dbReference>
<dbReference type="InterPro" id="IPR036102">
    <property type="entry name" value="OsmC/Ohrsf"/>
</dbReference>
<keyword evidence="2" id="KW-0378">Hydrolase</keyword>
<proteinExistence type="predicted"/>
<dbReference type="RefSeq" id="WP_223020208.1">
    <property type="nucleotide sequence ID" value="NZ_CP078143.1"/>
</dbReference>
<dbReference type="SUPFAM" id="SSF82784">
    <property type="entry name" value="OsmC-like"/>
    <property type="match status" value="1"/>
</dbReference>
<dbReference type="InterPro" id="IPR003718">
    <property type="entry name" value="OsmC/Ohr_fam"/>
</dbReference>
<keyword evidence="3" id="KW-1185">Reference proteome</keyword>
<name>A0ABW0T431_9HYPH</name>
<dbReference type="InterPro" id="IPR022742">
    <property type="entry name" value="Hydrolase_4"/>
</dbReference>
<evidence type="ECO:0000313" key="2">
    <source>
        <dbReference type="EMBL" id="MFC5583953.1"/>
    </source>
</evidence>
<dbReference type="PANTHER" id="PTHR39624:SF2">
    <property type="entry name" value="OSMC-LIKE PROTEIN"/>
    <property type="match status" value="1"/>
</dbReference>
<dbReference type="EMBL" id="JBHSNB010000001">
    <property type="protein sequence ID" value="MFC5583953.1"/>
    <property type="molecule type" value="Genomic_DNA"/>
</dbReference>
<dbReference type="Proteomes" id="UP001596107">
    <property type="component" value="Unassembled WGS sequence"/>
</dbReference>
<protein>
    <submittedName>
        <fullName evidence="2">Alpha/beta fold hydrolase</fullName>
    </submittedName>
</protein>
<comment type="caution">
    <text evidence="2">The sequence shown here is derived from an EMBL/GenBank/DDBJ whole genome shotgun (WGS) entry which is preliminary data.</text>
</comment>
<dbReference type="PANTHER" id="PTHR39624">
    <property type="entry name" value="PROTEIN INVOLVED IN RIMO-MEDIATED BETA-METHYLTHIOLATION OF RIBOSOMAL PROTEIN S12 YCAO"/>
    <property type="match status" value="1"/>
</dbReference>
<dbReference type="Pfam" id="PF12146">
    <property type="entry name" value="Hydrolase_4"/>
    <property type="match status" value="1"/>
</dbReference>
<feature type="domain" description="Serine aminopeptidase S33" evidence="1">
    <location>
        <begin position="50"/>
        <end position="134"/>
    </location>
</feature>
<evidence type="ECO:0000313" key="3">
    <source>
        <dbReference type="Proteomes" id="UP001596107"/>
    </source>
</evidence>
<dbReference type="InterPro" id="IPR015946">
    <property type="entry name" value="KH_dom-like_a/b"/>
</dbReference>
<reference evidence="3" key="1">
    <citation type="journal article" date="2019" name="Int. J. Syst. Evol. Microbiol.">
        <title>The Global Catalogue of Microorganisms (GCM) 10K type strain sequencing project: providing services to taxonomists for standard genome sequencing and annotation.</title>
        <authorList>
            <consortium name="The Broad Institute Genomics Platform"/>
            <consortium name="The Broad Institute Genome Sequencing Center for Infectious Disease"/>
            <person name="Wu L."/>
            <person name="Ma J."/>
        </authorList>
    </citation>
    <scope>NUCLEOTIDE SEQUENCE [LARGE SCALE GENOMIC DNA]</scope>
    <source>
        <strain evidence="3">JCM 3366</strain>
    </source>
</reference>
<organism evidence="2 3">
    <name type="scientific">Nitratireductor kimnyeongensis</name>
    <dbReference type="NCBI Taxonomy" id="430679"/>
    <lineage>
        <taxon>Bacteria</taxon>
        <taxon>Pseudomonadati</taxon>
        <taxon>Pseudomonadota</taxon>
        <taxon>Alphaproteobacteria</taxon>
        <taxon>Hyphomicrobiales</taxon>
        <taxon>Phyllobacteriaceae</taxon>
        <taxon>Nitratireductor</taxon>
    </lineage>
</organism>
<dbReference type="Gene3D" id="3.40.50.1820">
    <property type="entry name" value="alpha/beta hydrolase"/>
    <property type="match status" value="1"/>
</dbReference>
<accession>A0ABW0T431</accession>
<gene>
    <name evidence="2" type="ORF">ACFPOD_02435</name>
</gene>